<evidence type="ECO:0000313" key="7">
    <source>
        <dbReference type="Proteomes" id="UP001348641"/>
    </source>
</evidence>
<dbReference type="Pfam" id="PF13305">
    <property type="entry name" value="TetR_C_33"/>
    <property type="match status" value="1"/>
</dbReference>
<dbReference type="Gene3D" id="1.10.357.10">
    <property type="entry name" value="Tetracycline Repressor, domain 2"/>
    <property type="match status" value="1"/>
</dbReference>
<evidence type="ECO:0000259" key="5">
    <source>
        <dbReference type="PROSITE" id="PS50977"/>
    </source>
</evidence>
<sequence length="209" mass="22031">MADGYHHGNLRAAVLERAAEVIEREGPYSFSLRSLAADLGVSHTAPRHHFGSREGVLNALAVEGFRDLAARLRADREAGGGLLEAGVEYVRFATDRPAHFQVMFAPTLLGEDDEELETAREAAFAELQVGVRSLAEEGRPVEDGAAAVVAGWAIVHGIATLALTGNLDSSGVRRLFEDTDLLTITRRSAGLLFGPASGPSEGAPGTGSD</sequence>
<evidence type="ECO:0000313" key="6">
    <source>
        <dbReference type="EMBL" id="MEE2049438.1"/>
    </source>
</evidence>
<keyword evidence="2 4" id="KW-0238">DNA-binding</keyword>
<gene>
    <name evidence="6" type="ORF">Q8A49_02900</name>
</gene>
<keyword evidence="1" id="KW-0805">Transcription regulation</keyword>
<comment type="caution">
    <text evidence="6">The sequence shown here is derived from an EMBL/GenBank/DDBJ whole genome shotgun (WGS) entry which is preliminary data.</text>
</comment>
<accession>A0ABU7KJI5</accession>
<evidence type="ECO:0000256" key="2">
    <source>
        <dbReference type="ARBA" id="ARBA00023125"/>
    </source>
</evidence>
<feature type="domain" description="HTH tetR-type" evidence="5">
    <location>
        <begin position="8"/>
        <end position="68"/>
    </location>
</feature>
<evidence type="ECO:0000256" key="4">
    <source>
        <dbReference type="PROSITE-ProRule" id="PRU00335"/>
    </source>
</evidence>
<proteinExistence type="predicted"/>
<evidence type="ECO:0000256" key="1">
    <source>
        <dbReference type="ARBA" id="ARBA00023015"/>
    </source>
</evidence>
<dbReference type="RefSeq" id="WP_330156710.1">
    <property type="nucleotide sequence ID" value="NZ_BAAAJA010000001.1"/>
</dbReference>
<dbReference type="Pfam" id="PF00440">
    <property type="entry name" value="TetR_N"/>
    <property type="match status" value="1"/>
</dbReference>
<dbReference type="PROSITE" id="PS50977">
    <property type="entry name" value="HTH_TETR_2"/>
    <property type="match status" value="1"/>
</dbReference>
<dbReference type="InterPro" id="IPR009057">
    <property type="entry name" value="Homeodomain-like_sf"/>
</dbReference>
<name>A0ABU7KJI5_9ACTN</name>
<feature type="DNA-binding region" description="H-T-H motif" evidence="4">
    <location>
        <begin position="31"/>
        <end position="50"/>
    </location>
</feature>
<protein>
    <submittedName>
        <fullName evidence="6">TetR/AcrR family transcriptional regulator</fullName>
    </submittedName>
</protein>
<dbReference type="SUPFAM" id="SSF46689">
    <property type="entry name" value="Homeodomain-like"/>
    <property type="match status" value="1"/>
</dbReference>
<organism evidence="6 7">
    <name type="scientific">Nocardiopsis tropica</name>
    <dbReference type="NCBI Taxonomy" id="109330"/>
    <lineage>
        <taxon>Bacteria</taxon>
        <taxon>Bacillati</taxon>
        <taxon>Actinomycetota</taxon>
        <taxon>Actinomycetes</taxon>
        <taxon>Streptosporangiales</taxon>
        <taxon>Nocardiopsidaceae</taxon>
        <taxon>Nocardiopsis</taxon>
    </lineage>
</organism>
<dbReference type="SUPFAM" id="SSF48498">
    <property type="entry name" value="Tetracyclin repressor-like, C-terminal domain"/>
    <property type="match status" value="1"/>
</dbReference>
<evidence type="ECO:0000256" key="3">
    <source>
        <dbReference type="ARBA" id="ARBA00023163"/>
    </source>
</evidence>
<dbReference type="InterPro" id="IPR001647">
    <property type="entry name" value="HTH_TetR"/>
</dbReference>
<dbReference type="EMBL" id="JAUUCC010000004">
    <property type="protein sequence ID" value="MEE2049438.1"/>
    <property type="molecule type" value="Genomic_DNA"/>
</dbReference>
<dbReference type="InterPro" id="IPR036271">
    <property type="entry name" value="Tet_transcr_reg_TetR-rel_C_sf"/>
</dbReference>
<dbReference type="InterPro" id="IPR025996">
    <property type="entry name" value="MT1864/Rv1816-like_C"/>
</dbReference>
<reference evidence="6 7" key="1">
    <citation type="submission" date="2023-07" db="EMBL/GenBank/DDBJ databases">
        <authorList>
            <person name="Girao M."/>
            <person name="Carvalho M.F."/>
        </authorList>
    </citation>
    <scope>NUCLEOTIDE SEQUENCE [LARGE SCALE GENOMIC DNA]</scope>
    <source>
        <strain evidence="6 7">66/93</strain>
    </source>
</reference>
<dbReference type="Proteomes" id="UP001348641">
    <property type="component" value="Unassembled WGS sequence"/>
</dbReference>
<keyword evidence="3" id="KW-0804">Transcription</keyword>